<organism evidence="2 3">
    <name type="scientific">Stachybotrys elegans</name>
    <dbReference type="NCBI Taxonomy" id="80388"/>
    <lineage>
        <taxon>Eukaryota</taxon>
        <taxon>Fungi</taxon>
        <taxon>Dikarya</taxon>
        <taxon>Ascomycota</taxon>
        <taxon>Pezizomycotina</taxon>
        <taxon>Sordariomycetes</taxon>
        <taxon>Hypocreomycetidae</taxon>
        <taxon>Hypocreales</taxon>
        <taxon>Stachybotryaceae</taxon>
        <taxon>Stachybotrys</taxon>
    </lineage>
</organism>
<comment type="caution">
    <text evidence="2">The sequence shown here is derived from an EMBL/GenBank/DDBJ whole genome shotgun (WGS) entry which is preliminary data.</text>
</comment>
<evidence type="ECO:0000313" key="3">
    <source>
        <dbReference type="Proteomes" id="UP000813444"/>
    </source>
</evidence>
<evidence type="ECO:0000313" key="2">
    <source>
        <dbReference type="EMBL" id="KAH7320186.1"/>
    </source>
</evidence>
<keyword evidence="3" id="KW-1185">Reference proteome</keyword>
<sequence length="339" mass="38760">MGSENSGSATPMVQDSPSATARQGIIATRTTAAENVVQGEGVWQFGHYYGSYRADKYPFPIESEEMSRYDLLHKFFLTARKLEIYSAPLPTDRVCRIMDLGTGTGIWVMNMAEQYLPGSEVCGVDLHKIQPRLIPPSTSFLQFDIEEPSWWLPKDNDLIFMRLLLGSIQTDLWPQVYKNIFDHLAPGVGYIEQVEVDYTPRWDGGEIPSPSAIKEWAEMFHSGLEALGRSAQVDSEKTRRTLEEIGFVDFHEEVVQIHLSPWSDDEFLRNVGRWWNSALCSGLGALSMKPFWRKTQKPEGEVREYVDNLAERFLEEACHLKYHCYMTLHIWTARKPEGA</sequence>
<proteinExistence type="predicted"/>
<dbReference type="SUPFAM" id="SSF53335">
    <property type="entry name" value="S-adenosyl-L-methionine-dependent methyltransferases"/>
    <property type="match status" value="1"/>
</dbReference>
<dbReference type="OrthoDB" id="2013972at2759"/>
<dbReference type="Pfam" id="PF13489">
    <property type="entry name" value="Methyltransf_23"/>
    <property type="match status" value="1"/>
</dbReference>
<keyword evidence="2" id="KW-0808">Transferase</keyword>
<reference evidence="2" key="1">
    <citation type="journal article" date="2021" name="Nat. Commun.">
        <title>Genetic determinants of endophytism in the Arabidopsis root mycobiome.</title>
        <authorList>
            <person name="Mesny F."/>
            <person name="Miyauchi S."/>
            <person name="Thiergart T."/>
            <person name="Pickel B."/>
            <person name="Atanasova L."/>
            <person name="Karlsson M."/>
            <person name="Huettel B."/>
            <person name="Barry K.W."/>
            <person name="Haridas S."/>
            <person name="Chen C."/>
            <person name="Bauer D."/>
            <person name="Andreopoulos W."/>
            <person name="Pangilinan J."/>
            <person name="LaButti K."/>
            <person name="Riley R."/>
            <person name="Lipzen A."/>
            <person name="Clum A."/>
            <person name="Drula E."/>
            <person name="Henrissat B."/>
            <person name="Kohler A."/>
            <person name="Grigoriev I.V."/>
            <person name="Martin F.M."/>
            <person name="Hacquard S."/>
        </authorList>
    </citation>
    <scope>NUCLEOTIDE SEQUENCE</scope>
    <source>
        <strain evidence="2">MPI-CAGE-CH-0235</strain>
    </source>
</reference>
<dbReference type="Proteomes" id="UP000813444">
    <property type="component" value="Unassembled WGS sequence"/>
</dbReference>
<dbReference type="GO" id="GO:0016740">
    <property type="term" value="F:transferase activity"/>
    <property type="evidence" value="ECO:0007669"/>
    <property type="project" value="UniProtKB-KW"/>
</dbReference>
<gene>
    <name evidence="2" type="ORF">B0I35DRAFT_230914</name>
</gene>
<dbReference type="EMBL" id="JAGPNK010000006">
    <property type="protein sequence ID" value="KAH7320186.1"/>
    <property type="molecule type" value="Genomic_DNA"/>
</dbReference>
<evidence type="ECO:0000256" key="1">
    <source>
        <dbReference type="SAM" id="MobiDB-lite"/>
    </source>
</evidence>
<protein>
    <submittedName>
        <fullName evidence="2">Methyl transferase</fullName>
    </submittedName>
</protein>
<feature type="region of interest" description="Disordered" evidence="1">
    <location>
        <begin position="1"/>
        <end position="21"/>
    </location>
</feature>
<dbReference type="CDD" id="cd02440">
    <property type="entry name" value="AdoMet_MTases"/>
    <property type="match status" value="1"/>
</dbReference>
<dbReference type="InterPro" id="IPR029063">
    <property type="entry name" value="SAM-dependent_MTases_sf"/>
</dbReference>
<name>A0A8K0SP22_9HYPO</name>
<dbReference type="AlphaFoldDB" id="A0A8K0SP22"/>
<dbReference type="Gene3D" id="3.40.50.150">
    <property type="entry name" value="Vaccinia Virus protein VP39"/>
    <property type="match status" value="1"/>
</dbReference>
<accession>A0A8K0SP22</accession>